<evidence type="ECO:0000256" key="1">
    <source>
        <dbReference type="SAM" id="MobiDB-lite"/>
    </source>
</evidence>
<feature type="transmembrane region" description="Helical" evidence="2">
    <location>
        <begin position="749"/>
        <end position="767"/>
    </location>
</feature>
<organism evidence="3 4">
    <name type="scientific">Flaviaesturariibacter aridisoli</name>
    <dbReference type="NCBI Taxonomy" id="2545761"/>
    <lineage>
        <taxon>Bacteria</taxon>
        <taxon>Pseudomonadati</taxon>
        <taxon>Bacteroidota</taxon>
        <taxon>Chitinophagia</taxon>
        <taxon>Chitinophagales</taxon>
        <taxon>Chitinophagaceae</taxon>
        <taxon>Flaviaestuariibacter</taxon>
    </lineage>
</organism>
<keyword evidence="2" id="KW-0472">Membrane</keyword>
<reference evidence="3 4" key="1">
    <citation type="submission" date="2019-03" db="EMBL/GenBank/DDBJ databases">
        <authorList>
            <person name="Kim M.K.M."/>
        </authorList>
    </citation>
    <scope>NUCLEOTIDE SEQUENCE [LARGE SCALE GENOMIC DNA]</scope>
    <source>
        <strain evidence="3 4">17J68-15</strain>
    </source>
</reference>
<feature type="transmembrane region" description="Helical" evidence="2">
    <location>
        <begin position="258"/>
        <end position="278"/>
    </location>
</feature>
<feature type="transmembrane region" description="Helical" evidence="2">
    <location>
        <begin position="582"/>
        <end position="600"/>
    </location>
</feature>
<feature type="transmembrane region" description="Helical" evidence="2">
    <location>
        <begin position="523"/>
        <end position="547"/>
    </location>
</feature>
<evidence type="ECO:0000313" key="4">
    <source>
        <dbReference type="Proteomes" id="UP000295164"/>
    </source>
</evidence>
<feature type="transmembrane region" description="Helical" evidence="2">
    <location>
        <begin position="429"/>
        <end position="445"/>
    </location>
</feature>
<sequence length="779" mass="84874">MEGLIIVLFLCIMAILLRQGARRAEEMDRIAGRLRQLSDDLKQLKESGTAPRSEMPQERPAQPRPAPRPQTPWPQTPPPPPKPVPQPAPPPPQPSSTYPVPPAPGSVLDRIKREHPDLEKFIGENLVNKIGIAILVLGIAFFVKYAIDQHWINEAGRVAIGFGCGAGLLGIAHYLRRSYRAFSAVLAGGGIAVLYSTVAFAYHQYQLFSQPLAFALMLLVTVGAVLLALLYDSLALAVIATVGGFATPLLVDNGSGNYTALFLYLGILNAGILGVAFFRRWPLLQGLAFGCTALLTAGWLLRVNGYIGGALRPLNYGRALALVTLQYALFLASSLAFPLRFRRPFRAWDLTLLLLLTAAYYAAGMLLLDDVQGGRYHGLFTIASGVIDLALAVYCFRRRGTDRNLLYVLIGLALTFATLAVPVQVEGHAITLFWSAEFVLLYWLFLRSRIGLFRLGSWLLMGLATLSLLLDWLYCPPTDGGLIVLFNNGRGGVTNAVVIAAFGAYYALLYRPGNPESQPARRALAWISGSAALLLLYVSLLSAVNLYFYKYGSLDVPNVYHRIVTAALALATGLLLLRRRGVAAPWIALGLGGFALLYYGCSQGALAGLRQGVLQGRYSWSHVAANAVATGLYITLLLRLALLAARNEAYASIQRPLAWIFSTAIVLFLSLDAGHWYVLGGSGPSGQRAGQYARAALTILWGLCSFALMWLGMRHRAQVLRVISLSLFLLALLKLFFFDLRAISEGGKIAAFILLGALLLTVSFMYQKLKKILIDDRPV</sequence>
<keyword evidence="4" id="KW-1185">Reference proteome</keyword>
<dbReference type="RefSeq" id="WP_131854368.1">
    <property type="nucleotide sequence ID" value="NZ_SKFH01000057.1"/>
</dbReference>
<feature type="transmembrane region" description="Helical" evidence="2">
    <location>
        <begin position="181"/>
        <end position="202"/>
    </location>
</feature>
<feature type="transmembrane region" description="Helical" evidence="2">
    <location>
        <begin position="620"/>
        <end position="645"/>
    </location>
</feature>
<dbReference type="Proteomes" id="UP000295164">
    <property type="component" value="Unassembled WGS sequence"/>
</dbReference>
<dbReference type="PANTHER" id="PTHR38434">
    <property type="entry name" value="BLL2549 PROTEIN"/>
    <property type="match status" value="1"/>
</dbReference>
<feature type="compositionally biased region" description="Pro residues" evidence="1">
    <location>
        <begin position="62"/>
        <end position="104"/>
    </location>
</feature>
<feature type="transmembrane region" description="Helical" evidence="2">
    <location>
        <begin position="493"/>
        <end position="511"/>
    </location>
</feature>
<feature type="transmembrane region" description="Helical" evidence="2">
    <location>
        <begin position="319"/>
        <end position="338"/>
    </location>
</feature>
<dbReference type="EMBL" id="SKFH01000057">
    <property type="protein sequence ID" value="TCZ64709.1"/>
    <property type="molecule type" value="Genomic_DNA"/>
</dbReference>
<keyword evidence="2" id="KW-1133">Transmembrane helix</keyword>
<feature type="transmembrane region" description="Helical" evidence="2">
    <location>
        <begin position="405"/>
        <end position="423"/>
    </location>
</feature>
<feature type="region of interest" description="Disordered" evidence="1">
    <location>
        <begin position="40"/>
        <end position="108"/>
    </location>
</feature>
<dbReference type="Pfam" id="PF10101">
    <property type="entry name" value="DUF2339"/>
    <property type="match status" value="1"/>
</dbReference>
<feature type="transmembrane region" description="Helical" evidence="2">
    <location>
        <begin position="126"/>
        <end position="146"/>
    </location>
</feature>
<feature type="transmembrane region" description="Helical" evidence="2">
    <location>
        <begin position="691"/>
        <end position="712"/>
    </location>
</feature>
<gene>
    <name evidence="3" type="ORF">E0486_17995</name>
</gene>
<feature type="transmembrane region" description="Helical" evidence="2">
    <location>
        <begin position="158"/>
        <end position="175"/>
    </location>
</feature>
<feature type="transmembrane region" description="Helical" evidence="2">
    <location>
        <begin position="214"/>
        <end position="246"/>
    </location>
</feature>
<evidence type="ECO:0000256" key="2">
    <source>
        <dbReference type="SAM" id="Phobius"/>
    </source>
</evidence>
<feature type="transmembrane region" description="Helical" evidence="2">
    <location>
        <begin position="452"/>
        <end position="473"/>
    </location>
</feature>
<dbReference type="OrthoDB" id="666059at2"/>
<evidence type="ECO:0000313" key="3">
    <source>
        <dbReference type="EMBL" id="TCZ64709.1"/>
    </source>
</evidence>
<feature type="transmembrane region" description="Helical" evidence="2">
    <location>
        <begin position="657"/>
        <end position="679"/>
    </location>
</feature>
<comment type="caution">
    <text evidence="3">The sequence shown here is derived from an EMBL/GenBank/DDBJ whole genome shotgun (WGS) entry which is preliminary data.</text>
</comment>
<dbReference type="AlphaFoldDB" id="A0A4R4DT40"/>
<feature type="transmembrane region" description="Helical" evidence="2">
    <location>
        <begin position="287"/>
        <end position="307"/>
    </location>
</feature>
<dbReference type="InterPro" id="IPR019286">
    <property type="entry name" value="DUF2339_TM"/>
</dbReference>
<dbReference type="PANTHER" id="PTHR38434:SF1">
    <property type="entry name" value="BLL2549 PROTEIN"/>
    <property type="match status" value="1"/>
</dbReference>
<feature type="transmembrane region" description="Helical" evidence="2">
    <location>
        <begin position="350"/>
        <end position="368"/>
    </location>
</feature>
<keyword evidence="2" id="KW-0812">Transmembrane</keyword>
<protein>
    <submittedName>
        <fullName evidence="3">DUF2339 domain-containing protein</fullName>
    </submittedName>
</protein>
<name>A0A4R4DT40_9BACT</name>
<feature type="transmembrane region" description="Helical" evidence="2">
    <location>
        <begin position="559"/>
        <end position="577"/>
    </location>
</feature>
<proteinExistence type="predicted"/>
<feature type="transmembrane region" description="Helical" evidence="2">
    <location>
        <begin position="374"/>
        <end position="396"/>
    </location>
</feature>
<accession>A0A4R4DT40</accession>
<feature type="transmembrane region" description="Helical" evidence="2">
    <location>
        <begin position="719"/>
        <end position="737"/>
    </location>
</feature>